<dbReference type="EMBL" id="JACBKZ010000009">
    <property type="protein sequence ID" value="KAF5942910.1"/>
    <property type="molecule type" value="Genomic_DNA"/>
</dbReference>
<dbReference type="AlphaFoldDB" id="A0A7J7GQE2"/>
<dbReference type="Gene3D" id="3.30.160.20">
    <property type="match status" value="5"/>
</dbReference>
<evidence type="ECO:0000313" key="7">
    <source>
        <dbReference type="Proteomes" id="UP000593564"/>
    </source>
</evidence>
<gene>
    <name evidence="6" type="ORF">HYC85_020552</name>
</gene>
<feature type="compositionally biased region" description="Basic residues" evidence="4">
    <location>
        <begin position="386"/>
        <end position="396"/>
    </location>
</feature>
<feature type="region of interest" description="Disordered" evidence="4">
    <location>
        <begin position="378"/>
        <end position="402"/>
    </location>
</feature>
<dbReference type="PANTHER" id="PTHR46031:SF37">
    <property type="entry name" value="DRBM DOMAIN-CONTAINING PROTEIN"/>
    <property type="match status" value="1"/>
</dbReference>
<feature type="domain" description="DRBM" evidence="5">
    <location>
        <begin position="14"/>
        <end position="84"/>
    </location>
</feature>
<feature type="compositionally biased region" description="Basic residues" evidence="4">
    <location>
        <begin position="652"/>
        <end position="662"/>
    </location>
</feature>
<proteinExistence type="predicted"/>
<keyword evidence="2 3" id="KW-0694">RNA-binding</keyword>
<dbReference type="Proteomes" id="UP000593564">
    <property type="component" value="Unassembled WGS sequence"/>
</dbReference>
<dbReference type="PROSITE" id="PS50137">
    <property type="entry name" value="DS_RBD"/>
    <property type="match status" value="4"/>
</dbReference>
<reference evidence="7" key="1">
    <citation type="journal article" date="2020" name="Nat. Commun.">
        <title>Genome assembly of wild tea tree DASZ reveals pedigree and selection history of tea varieties.</title>
        <authorList>
            <person name="Zhang W."/>
            <person name="Zhang Y."/>
            <person name="Qiu H."/>
            <person name="Guo Y."/>
            <person name="Wan H."/>
            <person name="Zhang X."/>
            <person name="Scossa F."/>
            <person name="Alseekh S."/>
            <person name="Zhang Q."/>
            <person name="Wang P."/>
            <person name="Xu L."/>
            <person name="Schmidt M.H."/>
            <person name="Jia X."/>
            <person name="Li D."/>
            <person name="Zhu A."/>
            <person name="Guo F."/>
            <person name="Chen W."/>
            <person name="Ni D."/>
            <person name="Usadel B."/>
            <person name="Fernie A.R."/>
            <person name="Wen W."/>
        </authorList>
    </citation>
    <scope>NUCLEOTIDE SEQUENCE [LARGE SCALE GENOMIC DNA]</scope>
    <source>
        <strain evidence="7">cv. G240</strain>
    </source>
</reference>
<dbReference type="PANTHER" id="PTHR46031">
    <property type="match status" value="1"/>
</dbReference>
<evidence type="ECO:0000259" key="5">
    <source>
        <dbReference type="PROSITE" id="PS50137"/>
    </source>
</evidence>
<comment type="caution">
    <text evidence="6">The sequence shown here is derived from an EMBL/GenBank/DDBJ whole genome shotgun (WGS) entry which is preliminary data.</text>
</comment>
<feature type="domain" description="DRBM" evidence="5">
    <location>
        <begin position="95"/>
        <end position="165"/>
    </location>
</feature>
<dbReference type="SUPFAM" id="SSF54768">
    <property type="entry name" value="dsRNA-binding domain-like"/>
    <property type="match status" value="5"/>
</dbReference>
<evidence type="ECO:0000256" key="1">
    <source>
        <dbReference type="ARBA" id="ARBA00022737"/>
    </source>
</evidence>
<evidence type="ECO:0000256" key="3">
    <source>
        <dbReference type="PROSITE-ProRule" id="PRU00266"/>
    </source>
</evidence>
<organism evidence="6 7">
    <name type="scientific">Camellia sinensis</name>
    <name type="common">Tea plant</name>
    <name type="synonym">Thea sinensis</name>
    <dbReference type="NCBI Taxonomy" id="4442"/>
    <lineage>
        <taxon>Eukaryota</taxon>
        <taxon>Viridiplantae</taxon>
        <taxon>Streptophyta</taxon>
        <taxon>Embryophyta</taxon>
        <taxon>Tracheophyta</taxon>
        <taxon>Spermatophyta</taxon>
        <taxon>Magnoliopsida</taxon>
        <taxon>eudicotyledons</taxon>
        <taxon>Gunneridae</taxon>
        <taxon>Pentapetalae</taxon>
        <taxon>asterids</taxon>
        <taxon>Ericales</taxon>
        <taxon>Theaceae</taxon>
        <taxon>Camellia</taxon>
    </lineage>
</organism>
<dbReference type="Pfam" id="PF00035">
    <property type="entry name" value="dsrm"/>
    <property type="match status" value="4"/>
</dbReference>
<reference evidence="6 7" key="2">
    <citation type="submission" date="2020-07" db="EMBL/GenBank/DDBJ databases">
        <title>Genome assembly of wild tea tree DASZ reveals pedigree and selection history of tea varieties.</title>
        <authorList>
            <person name="Zhang W."/>
        </authorList>
    </citation>
    <scope>NUCLEOTIDE SEQUENCE [LARGE SCALE GENOMIC DNA]</scope>
    <source>
        <strain evidence="7">cv. G240</strain>
        <tissue evidence="6">Leaf</tissue>
    </source>
</reference>
<dbReference type="InterPro" id="IPR014720">
    <property type="entry name" value="dsRBD_dom"/>
</dbReference>
<evidence type="ECO:0000256" key="2">
    <source>
        <dbReference type="ARBA" id="ARBA00022884"/>
    </source>
</evidence>
<sequence>MFSLILLHPPELAMYKNPLQEYTKKSSIALPVYETINEGGVPHEPRFRSTFRVDGASYTSHDVLSQRMAAEQDVARVALDGITQKILIHPPELAMYKNRLQEYTQKSSIPLPVYETINEGGVPNEPRFRSTVRVDGASYTSHDVFSQRKAAEQDVARVALDGITQKILIREVCDPPELAMYKNRLQEYTQKSSIPLPVYETINERGVAHEPRFRSTVRVDGASYTSHDVFSQRKAAEQDIARVALDDSPELAMYKNRLQEYTKKSSIPLPVYETINEEGVPHEPRFRSTVRVDGASYTSHDVFSQRKAAEQDVGRVALDGMTQKMLIREVLGGIPDPNKWYQSLVGGISEQKQCVVRNCPEIKLLEIRFLSIPGARSRREESRSAMKSHRRRRTRPHAPPEDGALATALQGVSLEMWSEFTLTSGCFEIKVLSTETVFCKSILHEFPVFCKSILSEYAVKMHLEKPTYNTTWSVGLLPLRVSALVFNSVTYTGEAGKNKEAEQLAARKVILSILGLSSVVQMFHSCAFGELELEGCILVQSLRVGVVFSAGGGDLWVWCHRRGVEAWSFLGGGYGVFSASVGMGRWELQQPRDTSDSRTVITEIIKSKVKVNEGDSTQSVINPVAESTAGTIVFVPPAQALEQPLDVGSSSTKKRRKKAKKKSRDDAQ</sequence>
<feature type="domain" description="DRBM" evidence="5">
    <location>
        <begin position="253"/>
        <end position="323"/>
    </location>
</feature>
<evidence type="ECO:0000313" key="6">
    <source>
        <dbReference type="EMBL" id="KAF5942910.1"/>
    </source>
</evidence>
<feature type="domain" description="DRBM" evidence="5">
    <location>
        <begin position="180"/>
        <end position="250"/>
    </location>
</feature>
<evidence type="ECO:0000256" key="4">
    <source>
        <dbReference type="SAM" id="MobiDB-lite"/>
    </source>
</evidence>
<keyword evidence="1" id="KW-0677">Repeat</keyword>
<accession>A0A7J7GQE2</accession>
<protein>
    <recommendedName>
        <fullName evidence="5">DRBM domain-containing protein</fullName>
    </recommendedName>
</protein>
<dbReference type="GO" id="GO:0003723">
    <property type="term" value="F:RNA binding"/>
    <property type="evidence" value="ECO:0007669"/>
    <property type="project" value="UniProtKB-UniRule"/>
</dbReference>
<dbReference type="SMART" id="SM00358">
    <property type="entry name" value="DSRM"/>
    <property type="match status" value="5"/>
</dbReference>
<name>A0A7J7GQE2_CAMSI</name>
<keyword evidence="7" id="KW-1185">Reference proteome</keyword>
<feature type="region of interest" description="Disordered" evidence="4">
    <location>
        <begin position="644"/>
        <end position="668"/>
    </location>
</feature>